<dbReference type="AlphaFoldDB" id="A0A0U5FPX0"/>
<gene>
    <name evidence="1" type="ORF">ASPCAL01002</name>
</gene>
<evidence type="ECO:0000313" key="1">
    <source>
        <dbReference type="EMBL" id="CEL01419.1"/>
    </source>
</evidence>
<keyword evidence="2" id="KW-1185">Reference proteome</keyword>
<evidence type="ECO:0008006" key="3">
    <source>
        <dbReference type="Google" id="ProtNLM"/>
    </source>
</evidence>
<protein>
    <recommendedName>
        <fullName evidence="3">Protein kinase domain-containing protein</fullName>
    </recommendedName>
</protein>
<reference evidence="2" key="1">
    <citation type="journal article" date="2016" name="Genome Announc.">
        <title>Draft genome sequences of fungus Aspergillus calidoustus.</title>
        <authorList>
            <person name="Horn F."/>
            <person name="Linde J."/>
            <person name="Mattern D.J."/>
            <person name="Walther G."/>
            <person name="Guthke R."/>
            <person name="Scherlach K."/>
            <person name="Martin K."/>
            <person name="Brakhage A.A."/>
            <person name="Petzke L."/>
            <person name="Valiante V."/>
        </authorList>
    </citation>
    <scope>NUCLEOTIDE SEQUENCE [LARGE SCALE GENOMIC DNA]</scope>
    <source>
        <strain evidence="2">SF006504</strain>
    </source>
</reference>
<organism evidence="1 2">
    <name type="scientific">Aspergillus calidoustus</name>
    <dbReference type="NCBI Taxonomy" id="454130"/>
    <lineage>
        <taxon>Eukaryota</taxon>
        <taxon>Fungi</taxon>
        <taxon>Dikarya</taxon>
        <taxon>Ascomycota</taxon>
        <taxon>Pezizomycotina</taxon>
        <taxon>Eurotiomycetes</taxon>
        <taxon>Eurotiomycetidae</taxon>
        <taxon>Eurotiales</taxon>
        <taxon>Aspergillaceae</taxon>
        <taxon>Aspergillus</taxon>
        <taxon>Aspergillus subgen. Nidulantes</taxon>
    </lineage>
</organism>
<dbReference type="EMBL" id="CDMC01000001">
    <property type="protein sequence ID" value="CEL01419.1"/>
    <property type="molecule type" value="Genomic_DNA"/>
</dbReference>
<proteinExistence type="predicted"/>
<accession>A0A0U5FPX0</accession>
<dbReference type="Proteomes" id="UP000054771">
    <property type="component" value="Unassembled WGS sequence"/>
</dbReference>
<sequence length="85" mass="9834">MLKTDWNYPADIWNVGAMVWDLFEGNTFSAEMTLTAKGIQPGRILQKSWEFSGHRLWICSSVENEAMNSLLMMENGGKTWKFQEE</sequence>
<name>A0A0U5FPX0_ASPCI</name>
<dbReference type="Gene3D" id="1.10.510.10">
    <property type="entry name" value="Transferase(Phosphotransferase) domain 1"/>
    <property type="match status" value="1"/>
</dbReference>
<evidence type="ECO:0000313" key="2">
    <source>
        <dbReference type="Proteomes" id="UP000054771"/>
    </source>
</evidence>